<protein>
    <submittedName>
        <fullName evidence="1">Uncharacterized protein</fullName>
    </submittedName>
</protein>
<proteinExistence type="predicted"/>
<reference evidence="1" key="1">
    <citation type="submission" date="2023-03" db="EMBL/GenBank/DDBJ databases">
        <title>Massive genome expansion in bonnet fungi (Mycena s.s.) driven by repeated elements and novel gene families across ecological guilds.</title>
        <authorList>
            <consortium name="Lawrence Berkeley National Laboratory"/>
            <person name="Harder C.B."/>
            <person name="Miyauchi S."/>
            <person name="Viragh M."/>
            <person name="Kuo A."/>
            <person name="Thoen E."/>
            <person name="Andreopoulos B."/>
            <person name="Lu D."/>
            <person name="Skrede I."/>
            <person name="Drula E."/>
            <person name="Henrissat B."/>
            <person name="Morin E."/>
            <person name="Kohler A."/>
            <person name="Barry K."/>
            <person name="LaButti K."/>
            <person name="Morin E."/>
            <person name="Salamov A."/>
            <person name="Lipzen A."/>
            <person name="Mereny Z."/>
            <person name="Hegedus B."/>
            <person name="Baldrian P."/>
            <person name="Stursova M."/>
            <person name="Weitz H."/>
            <person name="Taylor A."/>
            <person name="Grigoriev I.V."/>
            <person name="Nagy L.G."/>
            <person name="Martin F."/>
            <person name="Kauserud H."/>
        </authorList>
    </citation>
    <scope>NUCLEOTIDE SEQUENCE</scope>
    <source>
        <strain evidence="1">CBHHK002</strain>
    </source>
</reference>
<evidence type="ECO:0000313" key="1">
    <source>
        <dbReference type="EMBL" id="KAJ7353159.1"/>
    </source>
</evidence>
<accession>A0AAD7EXH2</accession>
<organism evidence="1 2">
    <name type="scientific">Mycena albidolilacea</name>
    <dbReference type="NCBI Taxonomy" id="1033008"/>
    <lineage>
        <taxon>Eukaryota</taxon>
        <taxon>Fungi</taxon>
        <taxon>Dikarya</taxon>
        <taxon>Basidiomycota</taxon>
        <taxon>Agaricomycotina</taxon>
        <taxon>Agaricomycetes</taxon>
        <taxon>Agaricomycetidae</taxon>
        <taxon>Agaricales</taxon>
        <taxon>Marasmiineae</taxon>
        <taxon>Mycenaceae</taxon>
        <taxon>Mycena</taxon>
    </lineage>
</organism>
<gene>
    <name evidence="1" type="ORF">DFH08DRAFT_60845</name>
</gene>
<dbReference type="Proteomes" id="UP001218218">
    <property type="component" value="Unassembled WGS sequence"/>
</dbReference>
<name>A0AAD7EXH2_9AGAR</name>
<evidence type="ECO:0000313" key="2">
    <source>
        <dbReference type="Proteomes" id="UP001218218"/>
    </source>
</evidence>
<sequence>MAPGSPTLPRELEREIFELCALSRREFIPKLMLVAQRVKEWVEPLRYRTIILGGPTTITQIIGLPLFNDDIIISLRRPPTFFHTAVRYLVLFASSDMKAMLALCTKVEDLWIYDLEAALIPLIGALPLKRLSVNAARTPLPPGRMFSHLTHLNLRGIYKDAEICAFIAALPKLTHLSVSSDASILVSHNILDSSPSMCVIVVFERYGRNWSVDKAAVGELPQDVRFVVMRSRDELGDWYAGIQRGTDYWSDAETFVEKRRRGELDSRNYFWEPAT</sequence>
<dbReference type="AlphaFoldDB" id="A0AAD7EXH2"/>
<dbReference type="EMBL" id="JARIHO010000011">
    <property type="protein sequence ID" value="KAJ7353159.1"/>
    <property type="molecule type" value="Genomic_DNA"/>
</dbReference>
<keyword evidence="2" id="KW-1185">Reference proteome</keyword>
<comment type="caution">
    <text evidence="1">The sequence shown here is derived from an EMBL/GenBank/DDBJ whole genome shotgun (WGS) entry which is preliminary data.</text>
</comment>